<evidence type="ECO:0000256" key="2">
    <source>
        <dbReference type="SAM" id="SignalP"/>
    </source>
</evidence>
<evidence type="ECO:0000259" key="3">
    <source>
        <dbReference type="Pfam" id="PF10988"/>
    </source>
</evidence>
<dbReference type="Pfam" id="PF10988">
    <property type="entry name" value="DUF2807"/>
    <property type="match status" value="1"/>
</dbReference>
<evidence type="ECO:0000313" key="5">
    <source>
        <dbReference type="Proteomes" id="UP000004095"/>
    </source>
</evidence>
<name>A1ZH46_MICM2</name>
<keyword evidence="2" id="KW-0732">Signal</keyword>
<protein>
    <recommendedName>
        <fullName evidence="3">Putative auto-transporter adhesin head GIN domain-containing protein</fullName>
    </recommendedName>
</protein>
<dbReference type="Gene3D" id="2.160.20.120">
    <property type="match status" value="1"/>
</dbReference>
<gene>
    <name evidence="4" type="ORF">M23134_08139</name>
</gene>
<feature type="signal peptide" evidence="2">
    <location>
        <begin position="1"/>
        <end position="23"/>
    </location>
</feature>
<keyword evidence="5" id="KW-1185">Reference proteome</keyword>
<dbReference type="EMBL" id="AAWS01000007">
    <property type="protein sequence ID" value="EAY30315.1"/>
    <property type="molecule type" value="Genomic_DNA"/>
</dbReference>
<dbReference type="eggNOG" id="COG3595">
    <property type="taxonomic scope" value="Bacteria"/>
</dbReference>
<dbReference type="Proteomes" id="UP000004095">
    <property type="component" value="Unassembled WGS sequence"/>
</dbReference>
<dbReference type="PANTHER" id="PTHR39200">
    <property type="entry name" value="HYPOTHETICAL EXPORTED PROTEIN"/>
    <property type="match status" value="1"/>
</dbReference>
<feature type="compositionally biased region" description="Low complexity" evidence="1">
    <location>
        <begin position="217"/>
        <end position="233"/>
    </location>
</feature>
<organism evidence="4 5">
    <name type="scientific">Microscilla marina ATCC 23134</name>
    <dbReference type="NCBI Taxonomy" id="313606"/>
    <lineage>
        <taxon>Bacteria</taxon>
        <taxon>Pseudomonadati</taxon>
        <taxon>Bacteroidota</taxon>
        <taxon>Cytophagia</taxon>
        <taxon>Cytophagales</taxon>
        <taxon>Microscillaceae</taxon>
        <taxon>Microscilla</taxon>
    </lineage>
</organism>
<evidence type="ECO:0000313" key="4">
    <source>
        <dbReference type="EMBL" id="EAY30315.1"/>
    </source>
</evidence>
<proteinExistence type="predicted"/>
<feature type="region of interest" description="Disordered" evidence="1">
    <location>
        <begin position="211"/>
        <end position="233"/>
    </location>
</feature>
<feature type="chain" id="PRO_5002642179" description="Putative auto-transporter adhesin head GIN domain-containing protein" evidence="2">
    <location>
        <begin position="24"/>
        <end position="233"/>
    </location>
</feature>
<dbReference type="AlphaFoldDB" id="A1ZH46"/>
<sequence length="233" mass="24507">MKNQLRILGIVCLLAVFSFNLSAQNTETRTPGSFNSLSIGLAAKVELSEGGAESIRIEANGVELNQIETNVEDGKLRIRWKKGYRNWKRRKNVKLWITYRSLNKIGIGGSASVVAKSTLKGNQLSLSVSGSGNLTAQVAVTNLKTSISGSGSLRISGKANDQSIKISGSGSIRAFELASTAATVRISGSGSARIQVKDAITARISGSGSVRYKGNPSKIMSKSSGSGSVRSAN</sequence>
<reference evidence="4 5" key="1">
    <citation type="submission" date="2007-01" db="EMBL/GenBank/DDBJ databases">
        <authorList>
            <person name="Haygood M."/>
            <person name="Podell S."/>
            <person name="Anderson C."/>
            <person name="Hopkinson B."/>
            <person name="Roe K."/>
            <person name="Barbeau K."/>
            <person name="Gaasterland T."/>
            <person name="Ferriera S."/>
            <person name="Johnson J."/>
            <person name="Kravitz S."/>
            <person name="Beeson K."/>
            <person name="Sutton G."/>
            <person name="Rogers Y.-H."/>
            <person name="Friedman R."/>
            <person name="Frazier M."/>
            <person name="Venter J.C."/>
        </authorList>
    </citation>
    <scope>NUCLEOTIDE SEQUENCE [LARGE SCALE GENOMIC DNA]</scope>
    <source>
        <strain evidence="4 5">ATCC 23134</strain>
    </source>
</reference>
<dbReference type="InterPro" id="IPR021255">
    <property type="entry name" value="DUF2807"/>
</dbReference>
<comment type="caution">
    <text evidence="4">The sequence shown here is derived from an EMBL/GenBank/DDBJ whole genome shotgun (WGS) entry which is preliminary data.</text>
</comment>
<feature type="domain" description="Putative auto-transporter adhesin head GIN" evidence="3">
    <location>
        <begin position="34"/>
        <end position="216"/>
    </location>
</feature>
<evidence type="ECO:0000256" key="1">
    <source>
        <dbReference type="SAM" id="MobiDB-lite"/>
    </source>
</evidence>
<accession>A1ZH46</accession>
<dbReference type="PANTHER" id="PTHR39200:SF1">
    <property type="entry name" value="AUTO-TRANSPORTER ADHESIN HEAD GIN DOMAIN-CONTAINING PROTEIN-RELATED"/>
    <property type="match status" value="1"/>
</dbReference>